<dbReference type="AlphaFoldDB" id="F8P5T9"/>
<evidence type="ECO:0000313" key="2">
    <source>
        <dbReference type="EMBL" id="EGO21976.1"/>
    </source>
</evidence>
<gene>
    <name evidence="2" type="ORF">SERLADRAFT_441199</name>
</gene>
<dbReference type="KEGG" id="sla:SERLADRAFT_441199"/>
<dbReference type="HOGENOM" id="CLU_000384_22_7_1"/>
<protein>
    <submittedName>
        <fullName evidence="2">Uncharacterized protein</fullName>
    </submittedName>
</protein>
<evidence type="ECO:0000256" key="1">
    <source>
        <dbReference type="SAM" id="MobiDB-lite"/>
    </source>
</evidence>
<organism>
    <name type="scientific">Serpula lacrymans var. lacrymans (strain S7.9)</name>
    <name type="common">Dry rot fungus</name>
    <dbReference type="NCBI Taxonomy" id="578457"/>
    <lineage>
        <taxon>Eukaryota</taxon>
        <taxon>Fungi</taxon>
        <taxon>Dikarya</taxon>
        <taxon>Basidiomycota</taxon>
        <taxon>Agaricomycotina</taxon>
        <taxon>Agaricomycetes</taxon>
        <taxon>Agaricomycetidae</taxon>
        <taxon>Boletales</taxon>
        <taxon>Coniophorineae</taxon>
        <taxon>Serpulaceae</taxon>
        <taxon>Serpula</taxon>
    </lineage>
</organism>
<sequence>MTLDLHKNPHSCLEKELDRKAKPRYNGPYEIVRCTKGGLYVLKEMDGSVSQRAIAAFRLLSYFNQQSMPLLDELDDHDDNLDEPEDEPDYEHNNSDDEDDD</sequence>
<feature type="region of interest" description="Disordered" evidence="1">
    <location>
        <begin position="71"/>
        <end position="101"/>
    </location>
</feature>
<reference evidence="2" key="1">
    <citation type="submission" date="2011-04" db="EMBL/GenBank/DDBJ databases">
        <title>Evolution of plant cell wall degrading machinery underlies the functional diversity of forest fungi.</title>
        <authorList>
            <consortium name="US DOE Joint Genome Institute (JGI-PGF)"/>
            <person name="Eastwood D.C."/>
            <person name="Floudas D."/>
            <person name="Binder M."/>
            <person name="Majcherczyk A."/>
            <person name="Schneider P."/>
            <person name="Aerts A."/>
            <person name="Asiegbu F.O."/>
            <person name="Baker S.E."/>
            <person name="Barry K."/>
            <person name="Bendiksby M."/>
            <person name="Blumentritt M."/>
            <person name="Coutinho P.M."/>
            <person name="Cullen D."/>
            <person name="Cullen D."/>
            <person name="Gathman A."/>
            <person name="Goodell B."/>
            <person name="Henrissat B."/>
            <person name="Ihrmark K."/>
            <person name="Kauserud H."/>
            <person name="Kohler A."/>
            <person name="LaButti K."/>
            <person name="Lapidus A."/>
            <person name="Lavin J.L."/>
            <person name="Lee Y.-H."/>
            <person name="Lindquist E."/>
            <person name="Lilly W."/>
            <person name="Lucas S."/>
            <person name="Morin E."/>
            <person name="Murat C."/>
            <person name="Oguiza J.A."/>
            <person name="Park J."/>
            <person name="Pisabarro A.G."/>
            <person name="Riley R."/>
            <person name="Rosling A."/>
            <person name="Salamov A."/>
            <person name="Schmidt O."/>
            <person name="Schmutz J."/>
            <person name="Skrede I."/>
            <person name="Stenlid J."/>
            <person name="Wiebenga A."/>
            <person name="Xie X."/>
            <person name="Kues U."/>
            <person name="Hibbett D.S."/>
            <person name="Hoffmeister D."/>
            <person name="Hogberg N."/>
            <person name="Martin F."/>
            <person name="Grigoriev I.V."/>
            <person name="Watkinson S.C."/>
        </authorList>
    </citation>
    <scope>NUCLEOTIDE SEQUENCE</scope>
    <source>
        <strain evidence="2">S7.9</strain>
    </source>
</reference>
<dbReference type="EMBL" id="GL945438">
    <property type="protein sequence ID" value="EGO21976.1"/>
    <property type="molecule type" value="Genomic_DNA"/>
</dbReference>
<dbReference type="OrthoDB" id="8023605at2759"/>
<dbReference type="Proteomes" id="UP000008064">
    <property type="component" value="Unassembled WGS sequence"/>
</dbReference>
<dbReference type="RefSeq" id="XP_007321762.1">
    <property type="nucleotide sequence ID" value="XM_007321700.1"/>
</dbReference>
<dbReference type="GeneID" id="18815502"/>
<accession>F8P5T9</accession>
<proteinExistence type="predicted"/>
<feature type="compositionally biased region" description="Acidic residues" evidence="1">
    <location>
        <begin position="72"/>
        <end position="89"/>
    </location>
</feature>
<name>F8P5T9_SERL9</name>